<accession>A0A5N6NTH8</accession>
<reference evidence="1 2" key="1">
    <citation type="submission" date="2019-05" db="EMBL/GenBank/DDBJ databases">
        <title>Mikania micrantha, genome provides insights into the molecular mechanism of rapid growth.</title>
        <authorList>
            <person name="Liu B."/>
        </authorList>
    </citation>
    <scope>NUCLEOTIDE SEQUENCE [LARGE SCALE GENOMIC DNA]</scope>
    <source>
        <strain evidence="1">NLD-2019</strain>
        <tissue evidence="1">Leaf</tissue>
    </source>
</reference>
<evidence type="ECO:0000313" key="2">
    <source>
        <dbReference type="Proteomes" id="UP000326396"/>
    </source>
</evidence>
<sequence length="170" mass="20520">MKKEISSFSTSDRCPLSRLHPHNYVQQEFDKRVRFVLEMEAFETSYIRSPWNIWEKWCNNYNHLLTFKEPQDECVPDDPWAVDDDVDEETLNRWRNHDPWEDELPMELIRVVVSRCMRATSQPRRWRLVRPMVPSTLPMVDTRQRMVNDSKGTYLRIPQRILDVLCGHML</sequence>
<dbReference type="Proteomes" id="UP000326396">
    <property type="component" value="Linkage Group LG17"/>
</dbReference>
<proteinExistence type="predicted"/>
<name>A0A5N6NTH8_9ASTR</name>
<dbReference type="AlphaFoldDB" id="A0A5N6NTH8"/>
<evidence type="ECO:0000313" key="1">
    <source>
        <dbReference type="EMBL" id="KAD5318102.1"/>
    </source>
</evidence>
<protein>
    <submittedName>
        <fullName evidence="1">Uncharacterized protein</fullName>
    </submittedName>
</protein>
<comment type="caution">
    <text evidence="1">The sequence shown here is derived from an EMBL/GenBank/DDBJ whole genome shotgun (WGS) entry which is preliminary data.</text>
</comment>
<organism evidence="1 2">
    <name type="scientific">Mikania micrantha</name>
    <name type="common">bitter vine</name>
    <dbReference type="NCBI Taxonomy" id="192012"/>
    <lineage>
        <taxon>Eukaryota</taxon>
        <taxon>Viridiplantae</taxon>
        <taxon>Streptophyta</taxon>
        <taxon>Embryophyta</taxon>
        <taxon>Tracheophyta</taxon>
        <taxon>Spermatophyta</taxon>
        <taxon>Magnoliopsida</taxon>
        <taxon>eudicotyledons</taxon>
        <taxon>Gunneridae</taxon>
        <taxon>Pentapetalae</taxon>
        <taxon>asterids</taxon>
        <taxon>campanulids</taxon>
        <taxon>Asterales</taxon>
        <taxon>Asteraceae</taxon>
        <taxon>Asteroideae</taxon>
        <taxon>Heliantheae alliance</taxon>
        <taxon>Eupatorieae</taxon>
        <taxon>Mikania</taxon>
    </lineage>
</organism>
<keyword evidence="2" id="KW-1185">Reference proteome</keyword>
<dbReference type="EMBL" id="SZYD01000009">
    <property type="protein sequence ID" value="KAD5318102.1"/>
    <property type="molecule type" value="Genomic_DNA"/>
</dbReference>
<gene>
    <name evidence="1" type="ORF">E3N88_18048</name>
</gene>